<dbReference type="SUPFAM" id="SSF51735">
    <property type="entry name" value="NAD(P)-binding Rossmann-fold domains"/>
    <property type="match status" value="1"/>
</dbReference>
<accession>A0A495JN45</accession>
<proteinExistence type="inferred from homology"/>
<dbReference type="InterPro" id="IPR036291">
    <property type="entry name" value="NAD(P)-bd_dom_sf"/>
</dbReference>
<dbReference type="AlphaFoldDB" id="A0A495JN45"/>
<evidence type="ECO:0000313" key="6">
    <source>
        <dbReference type="Proteomes" id="UP000277671"/>
    </source>
</evidence>
<dbReference type="EMBL" id="RBKT01000001">
    <property type="protein sequence ID" value="RKR89449.1"/>
    <property type="molecule type" value="Genomic_DNA"/>
</dbReference>
<dbReference type="PROSITE" id="PS00061">
    <property type="entry name" value="ADH_SHORT"/>
    <property type="match status" value="1"/>
</dbReference>
<keyword evidence="2" id="KW-0521">NADP</keyword>
<dbReference type="Proteomes" id="UP000277671">
    <property type="component" value="Unassembled WGS sequence"/>
</dbReference>
<organism evidence="5 6">
    <name type="scientific">Micromonospora pisi</name>
    <dbReference type="NCBI Taxonomy" id="589240"/>
    <lineage>
        <taxon>Bacteria</taxon>
        <taxon>Bacillati</taxon>
        <taxon>Actinomycetota</taxon>
        <taxon>Actinomycetes</taxon>
        <taxon>Micromonosporales</taxon>
        <taxon>Micromonosporaceae</taxon>
        <taxon>Micromonospora</taxon>
    </lineage>
</organism>
<dbReference type="PANTHER" id="PTHR43490:SF99">
    <property type="entry name" value="SHORT-CHAIN DEHYDROGENASE_REDUCTASE"/>
    <property type="match status" value="1"/>
</dbReference>
<sequence>MTITLVTGGNKGLGRATAHRLVELGHTVYLGARDIERGETAAGELGARFVQLDVTDDASVSAAVEELTRREGRLDVLINNAGVYEGMVGPEDASMDVARPVFEVNVLGTLRVTHAFLPLLRASEAPVIVNVSTGLGSFGAVTDPERNEFRYALPVYASSKAAVNMLTVQYAKGLPDVRVNAVEPGFSATDLHGMTGHGIQTVEQGAEVIVRLAVIGKDGPTGTFSDGNGILPW</sequence>
<keyword evidence="3" id="KW-0560">Oxidoreductase</keyword>
<dbReference type="RefSeq" id="WP_121157888.1">
    <property type="nucleotide sequence ID" value="NZ_RBKT01000001.1"/>
</dbReference>
<dbReference type="Pfam" id="PF00106">
    <property type="entry name" value="adh_short"/>
    <property type="match status" value="1"/>
</dbReference>
<dbReference type="Gene3D" id="3.40.50.720">
    <property type="entry name" value="NAD(P)-binding Rossmann-like Domain"/>
    <property type="match status" value="1"/>
</dbReference>
<evidence type="ECO:0000256" key="1">
    <source>
        <dbReference type="ARBA" id="ARBA00006484"/>
    </source>
</evidence>
<dbReference type="OrthoDB" id="9781117at2"/>
<gene>
    <name evidence="5" type="ORF">BDK92_3797</name>
</gene>
<dbReference type="InterPro" id="IPR002347">
    <property type="entry name" value="SDR_fam"/>
</dbReference>
<dbReference type="PRINTS" id="PR00080">
    <property type="entry name" value="SDRFAMILY"/>
</dbReference>
<comment type="similarity">
    <text evidence="1 4">Belongs to the short-chain dehydrogenases/reductases (SDR) family.</text>
</comment>
<dbReference type="InterPro" id="IPR020904">
    <property type="entry name" value="Sc_DH/Rdtase_CS"/>
</dbReference>
<evidence type="ECO:0000313" key="5">
    <source>
        <dbReference type="EMBL" id="RKR89449.1"/>
    </source>
</evidence>
<comment type="caution">
    <text evidence="5">The sequence shown here is derived from an EMBL/GenBank/DDBJ whole genome shotgun (WGS) entry which is preliminary data.</text>
</comment>
<dbReference type="PANTHER" id="PTHR43490">
    <property type="entry name" value="(+)-NEOMENTHOL DEHYDROGENASE"/>
    <property type="match status" value="1"/>
</dbReference>
<dbReference type="GO" id="GO:0016491">
    <property type="term" value="F:oxidoreductase activity"/>
    <property type="evidence" value="ECO:0007669"/>
    <property type="project" value="UniProtKB-KW"/>
</dbReference>
<protein>
    <submittedName>
        <fullName evidence="5">NAD(P)-dependent dehydrogenase (Short-subunit alcohol dehydrogenase family)</fullName>
    </submittedName>
</protein>
<dbReference type="PRINTS" id="PR00081">
    <property type="entry name" value="GDHRDH"/>
</dbReference>
<evidence type="ECO:0000256" key="3">
    <source>
        <dbReference type="ARBA" id="ARBA00023002"/>
    </source>
</evidence>
<evidence type="ECO:0000256" key="2">
    <source>
        <dbReference type="ARBA" id="ARBA00022857"/>
    </source>
</evidence>
<evidence type="ECO:0000256" key="4">
    <source>
        <dbReference type="RuleBase" id="RU000363"/>
    </source>
</evidence>
<reference evidence="5 6" key="1">
    <citation type="submission" date="2018-10" db="EMBL/GenBank/DDBJ databases">
        <title>Sequencing the genomes of 1000 actinobacteria strains.</title>
        <authorList>
            <person name="Klenk H.-P."/>
        </authorList>
    </citation>
    <scope>NUCLEOTIDE SEQUENCE [LARGE SCALE GENOMIC DNA]</scope>
    <source>
        <strain evidence="5 6">DSM 45175</strain>
    </source>
</reference>
<name>A0A495JN45_9ACTN</name>
<keyword evidence="6" id="KW-1185">Reference proteome</keyword>